<reference evidence="4" key="2">
    <citation type="submission" date="2015-04" db="EMBL/GenBank/DDBJ databases">
        <title>The complete genome sequence of Erythrobacter sp. s21-N3.</title>
        <authorList>
            <person name="Zhuang L."/>
            <person name="Liu Y."/>
            <person name="Shao Z."/>
        </authorList>
    </citation>
    <scope>NUCLEOTIDE SEQUENCE [LARGE SCALE GENOMIC DNA]</scope>
    <source>
        <strain evidence="4">s21-N3</strain>
    </source>
</reference>
<evidence type="ECO:0000313" key="4">
    <source>
        <dbReference type="Proteomes" id="UP000059113"/>
    </source>
</evidence>
<dbReference type="GO" id="GO:0016853">
    <property type="term" value="F:isomerase activity"/>
    <property type="evidence" value="ECO:0007669"/>
    <property type="project" value="UniProtKB-KW"/>
</dbReference>
<dbReference type="Pfam" id="PF13462">
    <property type="entry name" value="Thioredoxin_4"/>
    <property type="match status" value="1"/>
</dbReference>
<keyword evidence="3" id="KW-0413">Isomerase</keyword>
<dbReference type="PROSITE" id="PS51257">
    <property type="entry name" value="PROKAR_LIPOPROTEIN"/>
    <property type="match status" value="1"/>
</dbReference>
<feature type="chain" id="PRO_5005211737" evidence="1">
    <location>
        <begin position="20"/>
        <end position="251"/>
    </location>
</feature>
<dbReference type="STRING" id="1648404.CP97_06770"/>
<evidence type="ECO:0000259" key="2">
    <source>
        <dbReference type="Pfam" id="PF13462"/>
    </source>
</evidence>
<dbReference type="InterPro" id="IPR036249">
    <property type="entry name" value="Thioredoxin-like_sf"/>
</dbReference>
<evidence type="ECO:0000313" key="3">
    <source>
        <dbReference type="EMBL" id="AKQ41789.1"/>
    </source>
</evidence>
<dbReference type="SUPFAM" id="SSF52833">
    <property type="entry name" value="Thioredoxin-like"/>
    <property type="match status" value="1"/>
</dbReference>
<dbReference type="AlphaFoldDB" id="A0A0H4VFD4"/>
<keyword evidence="4" id="KW-1185">Reference proteome</keyword>
<evidence type="ECO:0000256" key="1">
    <source>
        <dbReference type="SAM" id="SignalP"/>
    </source>
</evidence>
<dbReference type="KEGG" id="ery:CP97_06770"/>
<dbReference type="OrthoDB" id="8478320at2"/>
<feature type="signal peptide" evidence="1">
    <location>
        <begin position="1"/>
        <end position="19"/>
    </location>
</feature>
<sequence>MTTPRRLLLASLTAPLALALSACSDSSEGGEIAEGEAIAPIAAPDGQEWTDIVTVSEYDGYVLGNPDAPIKVIEYGSLTCGACAVFAQNGAEPLKEDYVSTGVVSFELRNQVHNVFDMTLARLTRCSAPESFHALSDQVWANFDTIMAGAQEGGQALQAAGEPPEGQLYIAIAEAAGFFEFFAARGISRDQGAACLADTASIQAIGERSDEQSEELGVTGTPTFFINGSKLDGISWDVLEPALQRAGARTE</sequence>
<dbReference type="InterPro" id="IPR012336">
    <property type="entry name" value="Thioredoxin-like_fold"/>
</dbReference>
<protein>
    <submittedName>
        <fullName evidence="3">Protein-disulfide isomerase</fullName>
    </submittedName>
</protein>
<dbReference type="EMBL" id="CP011310">
    <property type="protein sequence ID" value="AKQ41789.1"/>
    <property type="molecule type" value="Genomic_DNA"/>
</dbReference>
<keyword evidence="1" id="KW-0732">Signal</keyword>
<proteinExistence type="predicted"/>
<organism evidence="3 4">
    <name type="scientific">Aurantiacibacter atlanticus</name>
    <dbReference type="NCBI Taxonomy" id="1648404"/>
    <lineage>
        <taxon>Bacteria</taxon>
        <taxon>Pseudomonadati</taxon>
        <taxon>Pseudomonadota</taxon>
        <taxon>Alphaproteobacteria</taxon>
        <taxon>Sphingomonadales</taxon>
        <taxon>Erythrobacteraceae</taxon>
        <taxon>Aurantiacibacter</taxon>
    </lineage>
</organism>
<name>A0A0H4VFD4_9SPHN</name>
<dbReference type="Gene3D" id="1.10.40.110">
    <property type="match status" value="1"/>
</dbReference>
<dbReference type="PATRIC" id="fig|1648404.4.peg.1410"/>
<dbReference type="Gene3D" id="3.40.30.10">
    <property type="entry name" value="Glutaredoxin"/>
    <property type="match status" value="1"/>
</dbReference>
<accession>A0A0H4VFD4</accession>
<dbReference type="Proteomes" id="UP000059113">
    <property type="component" value="Chromosome"/>
</dbReference>
<dbReference type="RefSeq" id="WP_048885308.1">
    <property type="nucleotide sequence ID" value="NZ_CP011310.1"/>
</dbReference>
<reference evidence="3 4" key="1">
    <citation type="journal article" date="2015" name="Int. J. Syst. Evol. Microbiol.">
        <title>Erythrobacter atlanticus sp. nov., a bacterium from ocean sediment able to degrade polycyclic aromatic hydrocarbons.</title>
        <authorList>
            <person name="Zhuang L."/>
            <person name="Liu Y."/>
            <person name="Wang L."/>
            <person name="Wang W."/>
            <person name="Shao Z."/>
        </authorList>
    </citation>
    <scope>NUCLEOTIDE SEQUENCE [LARGE SCALE GENOMIC DNA]</scope>
    <source>
        <strain evidence="4">s21-N3</strain>
    </source>
</reference>
<gene>
    <name evidence="3" type="ORF">CP97_06770</name>
</gene>
<feature type="domain" description="Thioredoxin-like fold" evidence="2">
    <location>
        <begin position="60"/>
        <end position="243"/>
    </location>
</feature>